<dbReference type="RefSeq" id="WP_090038038.1">
    <property type="nucleotide sequence ID" value="NZ_FOKI01000002.1"/>
</dbReference>
<accession>A0A1I0VED1</accession>
<dbReference type="Proteomes" id="UP000198619">
    <property type="component" value="Unassembled WGS sequence"/>
</dbReference>
<dbReference type="InterPro" id="IPR012823">
    <property type="entry name" value="Flagell_FliJ"/>
</dbReference>
<dbReference type="OrthoDB" id="1707704at2"/>
<dbReference type="GO" id="GO:0009288">
    <property type="term" value="C:bacterial-type flagellum"/>
    <property type="evidence" value="ECO:0007669"/>
    <property type="project" value="InterPro"/>
</dbReference>
<proteinExistence type="inferred from homology"/>
<reference evidence="12 13" key="1">
    <citation type="submission" date="2016-10" db="EMBL/GenBank/DDBJ databases">
        <authorList>
            <person name="de Groot N.N."/>
        </authorList>
    </citation>
    <scope>NUCLEOTIDE SEQUENCE [LARGE SCALE GENOMIC DNA]</scope>
    <source>
        <strain evidence="12 13">DSM 12271</strain>
    </source>
</reference>
<keyword evidence="9" id="KW-0472">Membrane</keyword>
<dbReference type="GO" id="GO:0044781">
    <property type="term" value="P:bacterial-type flagellum organization"/>
    <property type="evidence" value="ECO:0007669"/>
    <property type="project" value="UniProtKB-KW"/>
</dbReference>
<dbReference type="GO" id="GO:0005886">
    <property type="term" value="C:plasma membrane"/>
    <property type="evidence" value="ECO:0007669"/>
    <property type="project" value="UniProtKB-SubCell"/>
</dbReference>
<evidence type="ECO:0000256" key="7">
    <source>
        <dbReference type="ARBA" id="ARBA00022795"/>
    </source>
</evidence>
<dbReference type="InterPro" id="IPR053716">
    <property type="entry name" value="Flag_assembly_chemotaxis_eff"/>
</dbReference>
<dbReference type="STRING" id="84698.SAMN04488528_100218"/>
<dbReference type="AlphaFoldDB" id="A0A1I0VED1"/>
<organism evidence="12 13">
    <name type="scientific">Clostridium frigidicarnis</name>
    <dbReference type="NCBI Taxonomy" id="84698"/>
    <lineage>
        <taxon>Bacteria</taxon>
        <taxon>Bacillati</taxon>
        <taxon>Bacillota</taxon>
        <taxon>Clostridia</taxon>
        <taxon>Eubacteriales</taxon>
        <taxon>Clostridiaceae</taxon>
        <taxon>Clostridium</taxon>
    </lineage>
</organism>
<keyword evidence="12" id="KW-0966">Cell projection</keyword>
<evidence type="ECO:0000256" key="3">
    <source>
        <dbReference type="ARBA" id="ARBA00020392"/>
    </source>
</evidence>
<evidence type="ECO:0000256" key="11">
    <source>
        <dbReference type="SAM" id="Coils"/>
    </source>
</evidence>
<keyword evidence="12" id="KW-0969">Cilium</keyword>
<evidence type="ECO:0000256" key="9">
    <source>
        <dbReference type="ARBA" id="ARBA00023136"/>
    </source>
</evidence>
<dbReference type="EMBL" id="FOKI01000002">
    <property type="protein sequence ID" value="SFA74681.1"/>
    <property type="molecule type" value="Genomic_DNA"/>
</dbReference>
<keyword evidence="10" id="KW-1006">Bacterial flagellum protein export</keyword>
<dbReference type="GO" id="GO:0015031">
    <property type="term" value="P:protein transport"/>
    <property type="evidence" value="ECO:0007669"/>
    <property type="project" value="UniProtKB-KW"/>
</dbReference>
<protein>
    <recommendedName>
        <fullName evidence="3">Flagellar FliJ protein</fullName>
    </recommendedName>
</protein>
<keyword evidence="13" id="KW-1185">Reference proteome</keyword>
<evidence type="ECO:0000313" key="12">
    <source>
        <dbReference type="EMBL" id="SFA74681.1"/>
    </source>
</evidence>
<evidence type="ECO:0000256" key="5">
    <source>
        <dbReference type="ARBA" id="ARBA00022475"/>
    </source>
</evidence>
<keyword evidence="8" id="KW-0653">Protein transport</keyword>
<dbReference type="NCBIfam" id="TIGR02473">
    <property type="entry name" value="flagell_FliJ"/>
    <property type="match status" value="1"/>
</dbReference>
<keyword evidence="11" id="KW-0175">Coiled coil</keyword>
<comment type="similarity">
    <text evidence="2">Belongs to the FliJ family.</text>
</comment>
<keyword evidence="12" id="KW-0282">Flagellum</keyword>
<feature type="coiled-coil region" evidence="11">
    <location>
        <begin position="26"/>
        <end position="96"/>
    </location>
</feature>
<keyword evidence="7" id="KW-1005">Bacterial flagellum biogenesis</keyword>
<evidence type="ECO:0000313" key="13">
    <source>
        <dbReference type="Proteomes" id="UP000198619"/>
    </source>
</evidence>
<dbReference type="Pfam" id="PF02050">
    <property type="entry name" value="FliJ"/>
    <property type="match status" value="1"/>
</dbReference>
<keyword evidence="4" id="KW-0813">Transport</keyword>
<name>A0A1I0VED1_9CLOT</name>
<evidence type="ECO:0000256" key="1">
    <source>
        <dbReference type="ARBA" id="ARBA00004413"/>
    </source>
</evidence>
<dbReference type="GO" id="GO:0071973">
    <property type="term" value="P:bacterial-type flagellum-dependent cell motility"/>
    <property type="evidence" value="ECO:0007669"/>
    <property type="project" value="InterPro"/>
</dbReference>
<evidence type="ECO:0000256" key="6">
    <source>
        <dbReference type="ARBA" id="ARBA00022500"/>
    </source>
</evidence>
<keyword evidence="5" id="KW-1003">Cell membrane</keyword>
<comment type="subcellular location">
    <subcellularLocation>
        <location evidence="1">Cell membrane</location>
        <topology evidence="1">Peripheral membrane protein</topology>
        <orientation evidence="1">Cytoplasmic side</orientation>
    </subcellularLocation>
</comment>
<keyword evidence="6" id="KW-0145">Chemotaxis</keyword>
<evidence type="ECO:0000256" key="4">
    <source>
        <dbReference type="ARBA" id="ARBA00022448"/>
    </source>
</evidence>
<evidence type="ECO:0000256" key="8">
    <source>
        <dbReference type="ARBA" id="ARBA00022927"/>
    </source>
</evidence>
<sequence length="145" mass="17862">MKGFKFKLQKLLDIRMDKEEQCKVVFQTAQNEKKLTEDTLNNFKNQYVKYREPKREDSIIEKKIKNNYLNILNIRIRDTEVELKEKEEVVEERRIELITTQVERKTVEILKDKRKDEFIKMQDKLEQNFIDELALYSYIRKLERR</sequence>
<gene>
    <name evidence="12" type="ORF">SAMN04488528_100218</name>
</gene>
<evidence type="ECO:0000256" key="2">
    <source>
        <dbReference type="ARBA" id="ARBA00010004"/>
    </source>
</evidence>
<dbReference type="GO" id="GO:0006935">
    <property type="term" value="P:chemotaxis"/>
    <property type="evidence" value="ECO:0007669"/>
    <property type="project" value="UniProtKB-KW"/>
</dbReference>
<dbReference type="Gene3D" id="1.10.287.1700">
    <property type="match status" value="1"/>
</dbReference>
<evidence type="ECO:0000256" key="10">
    <source>
        <dbReference type="ARBA" id="ARBA00023225"/>
    </source>
</evidence>